<sequence length="1007" mass="109504">MAGIRYVSYLSSSFRPATAKATGLRSRYILARTIATANASPFAALDTFADRHIGPDTNETAYMLKQLGYDSMDAFVAATVPAHIRVPENDVTNATIPSLSESELTQRAKALGWDNKLFKSYIGMGYHNSVVPPVILRNIMESPAWYTPYTPYQPEISQGRLESLVNFQTMVMSLTSMDIANASLLDEATGAAEGMVMSFIASNQKKRTFFVDEHVLPQTISVLRTRAKGFGINLVVGDALADLSEEAIRKNICGVLVQYPDINGTINDYASMVESVHASGGLVVCATDLLALTMLKPPGEWGVDIVVGNSARFGVSLGYGGPHAGFFACTEKLKRKMPGRLIGRSKDTAGNPAYRLALQTREQHIRREKATSNICTSQALLANMAAMYAVYHGPEGLARIARRVHTYAQVLNTAVQKYGFKPLNKEFFDTLTFDVSNVPGRAHGVHAAAAAKGVNLRQIDDSHVGVTLDETVGPRDIVRLVNVFAAAGSADHDPVTLSDLEPTEALSLPTTLQRESKFLHHPVFNTHHSETEMLRYIYHLQSKDLGLVHAMIPLGSCTMKLNSTTSLMPVTWPDFSTIHPFAPADQVRGYRQIIRELEDDLCKIAGFHACSLQPNSGAAGEYTGLSVIRAYHESRGEGHRNICLIPVSAHGTNPASAVMAGLKVVPVKSLPDGSLDIVDLCTKAEQHKDNLAAFMITYPSTFGVFEDGVKKACDIIHENGGQVYLDGANLNAQIGLTNPATCGGDVCHMNLHKTFSIPHGGGGPGVGPICVAKHLAPFLPGHPIVEVGGEHGIEAVSAAPFGSASILLVSWAYIRMLGGTGLKKSSQLALLTANYMASRLSGHYNLRYKNANGRVAHELLIDLAEFEKSVGLKVADFAKRLQDYGFHPPTCSWPISTCMLIEPTESETLEEIDRFCDAMIKIREEAEDVVTGKQPKDNNVLKNAPHPQSVVIADNWDRPYSRETAAYPVSWLREKKFWPTVSRIDDAYGDLNLICDCPSVEETVDAQ</sequence>
<comment type="caution">
    <text evidence="1">The sequence shown here is derived from an EMBL/GenBank/DDBJ whole genome shotgun (WGS) entry which is preliminary data.</text>
</comment>
<accession>A0ACB6ZX17</accession>
<reference evidence="1" key="1">
    <citation type="submission" date="2019-10" db="EMBL/GenBank/DDBJ databases">
        <authorList>
            <consortium name="DOE Joint Genome Institute"/>
            <person name="Kuo A."/>
            <person name="Miyauchi S."/>
            <person name="Kiss E."/>
            <person name="Drula E."/>
            <person name="Kohler A."/>
            <person name="Sanchez-Garcia M."/>
            <person name="Andreopoulos B."/>
            <person name="Barry K.W."/>
            <person name="Bonito G."/>
            <person name="Buee M."/>
            <person name="Carver A."/>
            <person name="Chen C."/>
            <person name="Cichocki N."/>
            <person name="Clum A."/>
            <person name="Culley D."/>
            <person name="Crous P.W."/>
            <person name="Fauchery L."/>
            <person name="Girlanda M."/>
            <person name="Hayes R."/>
            <person name="Keri Z."/>
            <person name="Labutti K."/>
            <person name="Lipzen A."/>
            <person name="Lombard V."/>
            <person name="Magnuson J."/>
            <person name="Maillard F."/>
            <person name="Morin E."/>
            <person name="Murat C."/>
            <person name="Nolan M."/>
            <person name="Ohm R."/>
            <person name="Pangilinan J."/>
            <person name="Pereira M."/>
            <person name="Perotto S."/>
            <person name="Peter M."/>
            <person name="Riley R."/>
            <person name="Sitrit Y."/>
            <person name="Stielow B."/>
            <person name="Szollosi G."/>
            <person name="Zifcakova L."/>
            <person name="Stursova M."/>
            <person name="Spatafora J.W."/>
            <person name="Tedersoo L."/>
            <person name="Vaario L.-M."/>
            <person name="Yamada A."/>
            <person name="Yan M."/>
            <person name="Wang P."/>
            <person name="Xu J."/>
            <person name="Bruns T."/>
            <person name="Baldrian P."/>
            <person name="Vilgalys R."/>
            <person name="Henrissat B."/>
            <person name="Grigoriev I.V."/>
            <person name="Hibbett D."/>
            <person name="Nagy L.G."/>
            <person name="Martin F.M."/>
        </authorList>
    </citation>
    <scope>NUCLEOTIDE SEQUENCE</scope>
    <source>
        <strain evidence="1">P2</strain>
    </source>
</reference>
<organism evidence="1 2">
    <name type="scientific">Thelephora ganbajun</name>
    <name type="common">Ganba fungus</name>
    <dbReference type="NCBI Taxonomy" id="370292"/>
    <lineage>
        <taxon>Eukaryota</taxon>
        <taxon>Fungi</taxon>
        <taxon>Dikarya</taxon>
        <taxon>Basidiomycota</taxon>
        <taxon>Agaricomycotina</taxon>
        <taxon>Agaricomycetes</taxon>
        <taxon>Thelephorales</taxon>
        <taxon>Thelephoraceae</taxon>
        <taxon>Thelephora</taxon>
    </lineage>
</organism>
<keyword evidence="2" id="KW-1185">Reference proteome</keyword>
<proteinExistence type="predicted"/>
<name>A0ACB6ZX17_THEGA</name>
<evidence type="ECO:0000313" key="2">
    <source>
        <dbReference type="Proteomes" id="UP000886501"/>
    </source>
</evidence>
<reference evidence="1" key="2">
    <citation type="journal article" date="2020" name="Nat. Commun.">
        <title>Large-scale genome sequencing of mycorrhizal fungi provides insights into the early evolution of symbiotic traits.</title>
        <authorList>
            <person name="Miyauchi S."/>
            <person name="Kiss E."/>
            <person name="Kuo A."/>
            <person name="Drula E."/>
            <person name="Kohler A."/>
            <person name="Sanchez-Garcia M."/>
            <person name="Morin E."/>
            <person name="Andreopoulos B."/>
            <person name="Barry K.W."/>
            <person name="Bonito G."/>
            <person name="Buee M."/>
            <person name="Carver A."/>
            <person name="Chen C."/>
            <person name="Cichocki N."/>
            <person name="Clum A."/>
            <person name="Culley D."/>
            <person name="Crous P.W."/>
            <person name="Fauchery L."/>
            <person name="Girlanda M."/>
            <person name="Hayes R.D."/>
            <person name="Keri Z."/>
            <person name="LaButti K."/>
            <person name="Lipzen A."/>
            <person name="Lombard V."/>
            <person name="Magnuson J."/>
            <person name="Maillard F."/>
            <person name="Murat C."/>
            <person name="Nolan M."/>
            <person name="Ohm R.A."/>
            <person name="Pangilinan J."/>
            <person name="Pereira M.F."/>
            <person name="Perotto S."/>
            <person name="Peter M."/>
            <person name="Pfister S."/>
            <person name="Riley R."/>
            <person name="Sitrit Y."/>
            <person name="Stielow J.B."/>
            <person name="Szollosi G."/>
            <person name="Zifcakova L."/>
            <person name="Stursova M."/>
            <person name="Spatafora J.W."/>
            <person name="Tedersoo L."/>
            <person name="Vaario L.M."/>
            <person name="Yamada A."/>
            <person name="Yan M."/>
            <person name="Wang P."/>
            <person name="Xu J."/>
            <person name="Bruns T."/>
            <person name="Baldrian P."/>
            <person name="Vilgalys R."/>
            <person name="Dunand C."/>
            <person name="Henrissat B."/>
            <person name="Grigoriev I.V."/>
            <person name="Hibbett D."/>
            <person name="Nagy L.G."/>
            <person name="Martin F.M."/>
        </authorList>
    </citation>
    <scope>NUCLEOTIDE SEQUENCE</scope>
    <source>
        <strain evidence="1">P2</strain>
    </source>
</reference>
<dbReference type="Proteomes" id="UP000886501">
    <property type="component" value="Unassembled WGS sequence"/>
</dbReference>
<protein>
    <submittedName>
        <fullName evidence="1">Glycine dehydrogenase</fullName>
    </submittedName>
</protein>
<dbReference type="EMBL" id="MU117961">
    <property type="protein sequence ID" value="KAF9654212.1"/>
    <property type="molecule type" value="Genomic_DNA"/>
</dbReference>
<evidence type="ECO:0000313" key="1">
    <source>
        <dbReference type="EMBL" id="KAF9654212.1"/>
    </source>
</evidence>
<gene>
    <name evidence="1" type="ORF">BDM02DRAFT_3085609</name>
</gene>